<dbReference type="Proteomes" id="UP001476798">
    <property type="component" value="Unassembled WGS sequence"/>
</dbReference>
<protein>
    <recommendedName>
        <fullName evidence="3">Recombination activating protein 2</fullName>
    </recommendedName>
</protein>
<reference evidence="1 2" key="1">
    <citation type="submission" date="2021-06" db="EMBL/GenBank/DDBJ databases">
        <authorList>
            <person name="Palmer J.M."/>
        </authorList>
    </citation>
    <scope>NUCLEOTIDE SEQUENCE [LARGE SCALE GENOMIC DNA]</scope>
    <source>
        <strain evidence="1 2">GA_2019</strain>
        <tissue evidence="1">Muscle</tissue>
    </source>
</reference>
<organism evidence="1 2">
    <name type="scientific">Goodea atripinnis</name>
    <dbReference type="NCBI Taxonomy" id="208336"/>
    <lineage>
        <taxon>Eukaryota</taxon>
        <taxon>Metazoa</taxon>
        <taxon>Chordata</taxon>
        <taxon>Craniata</taxon>
        <taxon>Vertebrata</taxon>
        <taxon>Euteleostomi</taxon>
        <taxon>Actinopterygii</taxon>
        <taxon>Neopterygii</taxon>
        <taxon>Teleostei</taxon>
        <taxon>Neoteleostei</taxon>
        <taxon>Acanthomorphata</taxon>
        <taxon>Ovalentaria</taxon>
        <taxon>Atherinomorphae</taxon>
        <taxon>Cyprinodontiformes</taxon>
        <taxon>Goodeidae</taxon>
        <taxon>Goodea</taxon>
    </lineage>
</organism>
<evidence type="ECO:0000313" key="1">
    <source>
        <dbReference type="EMBL" id="MEQ2169282.1"/>
    </source>
</evidence>
<comment type="caution">
    <text evidence="1">The sequence shown here is derived from an EMBL/GenBank/DDBJ whole genome shotgun (WGS) entry which is preliminary data.</text>
</comment>
<gene>
    <name evidence="1" type="ORF">GOODEAATRI_023486</name>
</gene>
<proteinExistence type="predicted"/>
<evidence type="ECO:0008006" key="3">
    <source>
        <dbReference type="Google" id="ProtNLM"/>
    </source>
</evidence>
<dbReference type="EMBL" id="JAHRIO010032512">
    <property type="protein sequence ID" value="MEQ2169282.1"/>
    <property type="molecule type" value="Genomic_DNA"/>
</dbReference>
<accession>A0ABV0ND12</accession>
<keyword evidence="2" id="KW-1185">Reference proteome</keyword>
<evidence type="ECO:0000313" key="2">
    <source>
        <dbReference type="Proteomes" id="UP001476798"/>
    </source>
</evidence>
<sequence length="111" mass="12235">MSLKPSWIYESESEPTLNGQYCDNKAFDETDSVEGGFSRQSSVAPPEGRNLNCLCAGCVGSAEMLAAFLLTLDLYRSWMEGRSVLIIGCSLDLSCLVDEPNHTEMDEDRTD</sequence>
<name>A0ABV0ND12_9TELE</name>